<keyword evidence="1 2" id="KW-0694">RNA-binding</keyword>
<dbReference type="GO" id="GO:0003723">
    <property type="term" value="F:RNA binding"/>
    <property type="evidence" value="ECO:0007669"/>
    <property type="project" value="UniProtKB-UniRule"/>
</dbReference>
<dbReference type="InterPro" id="IPR035979">
    <property type="entry name" value="RBD_domain_sf"/>
</dbReference>
<gene>
    <name evidence="5" type="ORF">CAUJ_LOCUS1170</name>
</gene>
<dbReference type="Gene3D" id="3.30.70.330">
    <property type="match status" value="1"/>
</dbReference>
<accession>A0A8S1GQM8</accession>
<evidence type="ECO:0000256" key="1">
    <source>
        <dbReference type="ARBA" id="ARBA00022884"/>
    </source>
</evidence>
<organism evidence="5 6">
    <name type="scientific">Caenorhabditis auriculariae</name>
    <dbReference type="NCBI Taxonomy" id="2777116"/>
    <lineage>
        <taxon>Eukaryota</taxon>
        <taxon>Metazoa</taxon>
        <taxon>Ecdysozoa</taxon>
        <taxon>Nematoda</taxon>
        <taxon>Chromadorea</taxon>
        <taxon>Rhabditida</taxon>
        <taxon>Rhabditina</taxon>
        <taxon>Rhabditomorpha</taxon>
        <taxon>Rhabditoidea</taxon>
        <taxon>Rhabditidae</taxon>
        <taxon>Peloderinae</taxon>
        <taxon>Caenorhabditis</taxon>
    </lineage>
</organism>
<evidence type="ECO:0000313" key="5">
    <source>
        <dbReference type="EMBL" id="CAD6185251.1"/>
    </source>
</evidence>
<dbReference type="Proteomes" id="UP000835052">
    <property type="component" value="Unassembled WGS sequence"/>
</dbReference>
<protein>
    <recommendedName>
        <fullName evidence="4">RRM domain-containing protein</fullName>
    </recommendedName>
</protein>
<dbReference type="PANTHER" id="PTHR48027">
    <property type="entry name" value="HETEROGENEOUS NUCLEAR RIBONUCLEOPROTEIN 87F-RELATED"/>
    <property type="match status" value="1"/>
</dbReference>
<dbReference type="InterPro" id="IPR000504">
    <property type="entry name" value="RRM_dom"/>
</dbReference>
<evidence type="ECO:0000256" key="3">
    <source>
        <dbReference type="SAM" id="MobiDB-lite"/>
    </source>
</evidence>
<proteinExistence type="predicted"/>
<name>A0A8S1GQM8_9PELO</name>
<dbReference type="Pfam" id="PF00076">
    <property type="entry name" value="RRM_1"/>
    <property type="match status" value="1"/>
</dbReference>
<dbReference type="InterPro" id="IPR012677">
    <property type="entry name" value="Nucleotide-bd_a/b_plait_sf"/>
</dbReference>
<dbReference type="InterPro" id="IPR052462">
    <property type="entry name" value="SLIRP/GR-RBP-like"/>
</dbReference>
<evidence type="ECO:0000259" key="4">
    <source>
        <dbReference type="PROSITE" id="PS50102"/>
    </source>
</evidence>
<reference evidence="5" key="1">
    <citation type="submission" date="2020-10" db="EMBL/GenBank/DDBJ databases">
        <authorList>
            <person name="Kikuchi T."/>
        </authorList>
    </citation>
    <scope>NUCLEOTIDE SEQUENCE</scope>
    <source>
        <strain evidence="5">NKZ352</strain>
    </source>
</reference>
<comment type="caution">
    <text evidence="5">The sequence shown here is derived from an EMBL/GenBank/DDBJ whole genome shotgun (WGS) entry which is preliminary data.</text>
</comment>
<keyword evidence="6" id="KW-1185">Reference proteome</keyword>
<sequence>MNGERLEVQLKQPKLDADRPKFTPFLMISPDVQEFLLHNQNAILSFFKSIDDQKSSEECSSTSCPNSDTKSTVTLGERRSREDSRERKNEQRSESSSPQRDLLKCERRFYQLSRPINSSATHKRRSAIRRTERITPSRCVGVFGMSQYTDERDLYAIFREFGRIEKVNVIRDHSNQRSRGFGFVYMRATSEAQRAIEALANAIIDGHRVRVDFASSTHSRR</sequence>
<dbReference type="SMART" id="SM00360">
    <property type="entry name" value="RRM"/>
    <property type="match status" value="1"/>
</dbReference>
<feature type="region of interest" description="Disordered" evidence="3">
    <location>
        <begin position="56"/>
        <end position="100"/>
    </location>
</feature>
<dbReference type="SUPFAM" id="SSF54928">
    <property type="entry name" value="RNA-binding domain, RBD"/>
    <property type="match status" value="1"/>
</dbReference>
<dbReference type="AlphaFoldDB" id="A0A8S1GQM8"/>
<dbReference type="PROSITE" id="PS50102">
    <property type="entry name" value="RRM"/>
    <property type="match status" value="1"/>
</dbReference>
<dbReference type="EMBL" id="CAJGYM010000002">
    <property type="protein sequence ID" value="CAD6185251.1"/>
    <property type="molecule type" value="Genomic_DNA"/>
</dbReference>
<evidence type="ECO:0000313" key="6">
    <source>
        <dbReference type="Proteomes" id="UP000835052"/>
    </source>
</evidence>
<evidence type="ECO:0000256" key="2">
    <source>
        <dbReference type="PROSITE-ProRule" id="PRU00176"/>
    </source>
</evidence>
<dbReference type="OrthoDB" id="439808at2759"/>
<feature type="compositionally biased region" description="Polar residues" evidence="3">
    <location>
        <begin position="58"/>
        <end position="74"/>
    </location>
</feature>
<feature type="domain" description="RRM" evidence="4">
    <location>
        <begin position="138"/>
        <end position="216"/>
    </location>
</feature>
<feature type="compositionally biased region" description="Basic and acidic residues" evidence="3">
    <location>
        <begin position="76"/>
        <end position="93"/>
    </location>
</feature>